<feature type="transmembrane region" description="Helical" evidence="8">
    <location>
        <begin position="168"/>
        <end position="194"/>
    </location>
</feature>
<comment type="caution">
    <text evidence="10">The sequence shown here is derived from an EMBL/GenBank/DDBJ whole genome shotgun (WGS) entry which is preliminary data.</text>
</comment>
<feature type="transmembrane region" description="Helical" evidence="8">
    <location>
        <begin position="332"/>
        <end position="355"/>
    </location>
</feature>
<proteinExistence type="predicted"/>
<evidence type="ECO:0000256" key="3">
    <source>
        <dbReference type="ARBA" id="ARBA00022676"/>
    </source>
</evidence>
<reference evidence="10 11" key="1">
    <citation type="journal article" date="2015" name="Stand. Genomic Sci.">
        <title>Genomic Encyclopedia of Bacterial and Archaeal Type Strains, Phase III: the genomes of soil and plant-associated and newly described type strains.</title>
        <authorList>
            <person name="Whitman W.B."/>
            <person name="Woyke T."/>
            <person name="Klenk H.P."/>
            <person name="Zhou Y."/>
            <person name="Lilburn T.G."/>
            <person name="Beck B.J."/>
            <person name="De Vos P."/>
            <person name="Vandamme P."/>
            <person name="Eisen J.A."/>
            <person name="Garrity G."/>
            <person name="Hugenholtz P."/>
            <person name="Kyrpides N.C."/>
        </authorList>
    </citation>
    <scope>NUCLEOTIDE SEQUENCE [LARGE SCALE GENOMIC DNA]</scope>
    <source>
        <strain evidence="10 11">A3</strain>
    </source>
</reference>
<dbReference type="InterPro" id="IPR050297">
    <property type="entry name" value="LipidA_mod_glycosyltrf_83"/>
</dbReference>
<keyword evidence="2" id="KW-1003">Cell membrane</keyword>
<dbReference type="Pfam" id="PF13231">
    <property type="entry name" value="PMT_2"/>
    <property type="match status" value="1"/>
</dbReference>
<evidence type="ECO:0000259" key="9">
    <source>
        <dbReference type="Pfam" id="PF13231"/>
    </source>
</evidence>
<dbReference type="EMBL" id="SLWQ01000002">
    <property type="protein sequence ID" value="TCO41756.1"/>
    <property type="molecule type" value="Genomic_DNA"/>
</dbReference>
<evidence type="ECO:0000256" key="8">
    <source>
        <dbReference type="SAM" id="Phobius"/>
    </source>
</evidence>
<feature type="transmembrane region" description="Helical" evidence="8">
    <location>
        <begin position="215"/>
        <end position="239"/>
    </location>
</feature>
<feature type="transmembrane region" description="Helical" evidence="8">
    <location>
        <begin position="118"/>
        <end position="136"/>
    </location>
</feature>
<dbReference type="AlphaFoldDB" id="A0A4R2ICA3"/>
<evidence type="ECO:0000256" key="2">
    <source>
        <dbReference type="ARBA" id="ARBA00022475"/>
    </source>
</evidence>
<dbReference type="GO" id="GO:0010041">
    <property type="term" value="P:response to iron(III) ion"/>
    <property type="evidence" value="ECO:0007669"/>
    <property type="project" value="TreeGrafter"/>
</dbReference>
<dbReference type="Proteomes" id="UP000294862">
    <property type="component" value="Unassembled WGS sequence"/>
</dbReference>
<keyword evidence="6 8" id="KW-1133">Transmembrane helix</keyword>
<feature type="domain" description="Glycosyltransferase RgtA/B/C/D-like" evidence="9">
    <location>
        <begin position="68"/>
        <end position="231"/>
    </location>
</feature>
<feature type="transmembrane region" description="Helical" evidence="8">
    <location>
        <begin position="307"/>
        <end position="326"/>
    </location>
</feature>
<feature type="transmembrane region" description="Helical" evidence="8">
    <location>
        <begin position="429"/>
        <end position="450"/>
    </location>
</feature>
<sequence>MTPSIPLAARERREFWLFMLFALVVLGIGIGLRDPWPADEPRFALVARQMVESGDWLFPHRGRELYSDKPPMLFWLQASAYELLRSWRIAFLLPSLLAGLLTLALVRDLGRRLWNPRAGLYAAIGVLFAFQFTFQVKRAQIDPLVMGWITLANWGLLLHFLRGPNWRAYWLGCFAAGLGVITKGVGILALLMFAPYLFARWRGWDGVVRPSGAGLRWAAGALAFLAPILAWGGSVLLVAKSGATPEYAAYVNDLFFHQTAGRYAGSWSHPQPFWYYLPVVTLQWLPLSLAYIGAAPRWAGDVRARDARVLLPLAWSLLVVLFFSIPTGKREVYLMPVLPMVALALAPHLEAIVAARWLRATALVLALVAGVVLVGAGTWALLGHSPAAEEFLRRRELDGLGHVLWGMFVAIGAVFLLASAWFRARRGVHALLAGVTALWLVWSVCAYPLLNDSSSAAGIMHRAREMAGADAEIGLVAWKEQNLLMAEGPVRDFGFREHWDRQYVAAAHWLLEAPAQRRVFILDQAMDAAGACVDRSKAHAVGHANRRDWFLLEADAIVPGCTPQPRAATRAVDAGDDADP</sequence>
<dbReference type="PANTHER" id="PTHR33908">
    <property type="entry name" value="MANNOSYLTRANSFERASE YKCB-RELATED"/>
    <property type="match status" value="1"/>
</dbReference>
<keyword evidence="3" id="KW-0328">Glycosyltransferase</keyword>
<keyword evidence="5 8" id="KW-0812">Transmembrane</keyword>
<gene>
    <name evidence="10" type="ORF">EV148_102107</name>
</gene>
<feature type="transmembrane region" description="Helical" evidence="8">
    <location>
        <begin position="143"/>
        <end position="162"/>
    </location>
</feature>
<protein>
    <submittedName>
        <fullName evidence="10">4-amino-4-deoxy-L-arabinose transferase-like glycosyltransferase</fullName>
    </submittedName>
</protein>
<dbReference type="GO" id="GO:0009103">
    <property type="term" value="P:lipopolysaccharide biosynthetic process"/>
    <property type="evidence" value="ECO:0007669"/>
    <property type="project" value="TreeGrafter"/>
</dbReference>
<name>A0A4R2ICA3_9GAMM</name>
<dbReference type="GO" id="GO:0016763">
    <property type="term" value="F:pentosyltransferase activity"/>
    <property type="evidence" value="ECO:0007669"/>
    <property type="project" value="TreeGrafter"/>
</dbReference>
<feature type="transmembrane region" description="Helical" evidence="8">
    <location>
        <begin position="15"/>
        <end position="32"/>
    </location>
</feature>
<evidence type="ECO:0000313" key="11">
    <source>
        <dbReference type="Proteomes" id="UP000294862"/>
    </source>
</evidence>
<keyword evidence="11" id="KW-1185">Reference proteome</keyword>
<evidence type="ECO:0000256" key="5">
    <source>
        <dbReference type="ARBA" id="ARBA00022692"/>
    </source>
</evidence>
<comment type="subcellular location">
    <subcellularLocation>
        <location evidence="1">Cell membrane</location>
        <topology evidence="1">Multi-pass membrane protein</topology>
    </subcellularLocation>
</comment>
<dbReference type="InterPro" id="IPR038731">
    <property type="entry name" value="RgtA/B/C-like"/>
</dbReference>
<organism evidence="10 11">
    <name type="scientific">Dokdonella fugitiva</name>
    <dbReference type="NCBI Taxonomy" id="328517"/>
    <lineage>
        <taxon>Bacteria</taxon>
        <taxon>Pseudomonadati</taxon>
        <taxon>Pseudomonadota</taxon>
        <taxon>Gammaproteobacteria</taxon>
        <taxon>Lysobacterales</taxon>
        <taxon>Rhodanobacteraceae</taxon>
        <taxon>Dokdonella</taxon>
    </lineage>
</organism>
<dbReference type="GO" id="GO:0005886">
    <property type="term" value="C:plasma membrane"/>
    <property type="evidence" value="ECO:0007669"/>
    <property type="project" value="UniProtKB-SubCell"/>
</dbReference>
<dbReference type="PANTHER" id="PTHR33908:SF3">
    <property type="entry name" value="UNDECAPRENYL PHOSPHATE-ALPHA-4-AMINO-4-DEOXY-L-ARABINOSE ARABINOSYL TRANSFERASE"/>
    <property type="match status" value="1"/>
</dbReference>
<feature type="transmembrane region" description="Helical" evidence="8">
    <location>
        <begin position="362"/>
        <end position="382"/>
    </location>
</feature>
<keyword evidence="4 10" id="KW-0808">Transferase</keyword>
<keyword evidence="7 8" id="KW-0472">Membrane</keyword>
<evidence type="ECO:0000256" key="7">
    <source>
        <dbReference type="ARBA" id="ARBA00023136"/>
    </source>
</evidence>
<accession>A0A4R2ICA3</accession>
<feature type="transmembrane region" description="Helical" evidence="8">
    <location>
        <begin position="402"/>
        <end position="422"/>
    </location>
</feature>
<feature type="transmembrane region" description="Helical" evidence="8">
    <location>
        <begin position="89"/>
        <end position="106"/>
    </location>
</feature>
<evidence type="ECO:0000256" key="1">
    <source>
        <dbReference type="ARBA" id="ARBA00004651"/>
    </source>
</evidence>
<dbReference type="RefSeq" id="WP_131994313.1">
    <property type="nucleotide sequence ID" value="NZ_SLWQ01000002.1"/>
</dbReference>
<dbReference type="OrthoDB" id="9775035at2"/>
<evidence type="ECO:0000256" key="4">
    <source>
        <dbReference type="ARBA" id="ARBA00022679"/>
    </source>
</evidence>
<evidence type="ECO:0000313" key="10">
    <source>
        <dbReference type="EMBL" id="TCO41756.1"/>
    </source>
</evidence>
<evidence type="ECO:0000256" key="6">
    <source>
        <dbReference type="ARBA" id="ARBA00022989"/>
    </source>
</evidence>